<protein>
    <submittedName>
        <fullName evidence="1 2">Uncharacterized protein</fullName>
    </submittedName>
</protein>
<dbReference type="AlphaFoldDB" id="T1F0K0"/>
<gene>
    <name evidence="2" type="primary">20202350</name>
    <name evidence="1" type="ORF">HELRODRAFT_168404</name>
</gene>
<reference evidence="2" key="3">
    <citation type="submission" date="2015-06" db="UniProtKB">
        <authorList>
            <consortium name="EnsemblMetazoa"/>
        </authorList>
    </citation>
    <scope>IDENTIFICATION</scope>
</reference>
<dbReference type="CTD" id="20202350"/>
<dbReference type="EnsemblMetazoa" id="HelroT168404">
    <property type="protein sequence ID" value="HelroP168404"/>
    <property type="gene ID" value="HelroG168404"/>
</dbReference>
<dbReference type="GeneID" id="20202350"/>
<dbReference type="RefSeq" id="XP_009012514.1">
    <property type="nucleotide sequence ID" value="XM_009014266.1"/>
</dbReference>
<dbReference type="EMBL" id="KB095959">
    <property type="protein sequence ID" value="ESO09421.1"/>
    <property type="molecule type" value="Genomic_DNA"/>
</dbReference>
<dbReference type="EMBL" id="AMQM01002958">
    <property type="status" value="NOT_ANNOTATED_CDS"/>
    <property type="molecule type" value="Genomic_DNA"/>
</dbReference>
<sequence>MEKYLNNSYTQNVIKVLHVDIKQSKATHSNLPLDLIPKALEALNCDPQKGTKLASEVLNRFPLLPFEGGAKLEIVKLVTIMGFPDPSKEYIVENTTTSTTRKYNY</sequence>
<proteinExistence type="predicted"/>
<reference evidence="1 3" key="2">
    <citation type="journal article" date="2013" name="Nature">
        <title>Insights into bilaterian evolution from three spiralian genomes.</title>
        <authorList>
            <person name="Simakov O."/>
            <person name="Marletaz F."/>
            <person name="Cho S.J."/>
            <person name="Edsinger-Gonzales E."/>
            <person name="Havlak P."/>
            <person name="Hellsten U."/>
            <person name="Kuo D.H."/>
            <person name="Larsson T."/>
            <person name="Lv J."/>
            <person name="Arendt D."/>
            <person name="Savage R."/>
            <person name="Osoegawa K."/>
            <person name="de Jong P."/>
            <person name="Grimwood J."/>
            <person name="Chapman J.A."/>
            <person name="Shapiro H."/>
            <person name="Aerts A."/>
            <person name="Otillar R.P."/>
            <person name="Terry A.Y."/>
            <person name="Boore J.L."/>
            <person name="Grigoriev I.V."/>
            <person name="Lindberg D.R."/>
            <person name="Seaver E.C."/>
            <person name="Weisblat D.A."/>
            <person name="Putnam N.H."/>
            <person name="Rokhsar D.S."/>
        </authorList>
    </citation>
    <scope>NUCLEOTIDE SEQUENCE</scope>
</reference>
<dbReference type="HOGENOM" id="CLU_2239439_0_0_1"/>
<dbReference type="OrthoDB" id="5912733at2759"/>
<dbReference type="Proteomes" id="UP000015101">
    <property type="component" value="Unassembled WGS sequence"/>
</dbReference>
<name>T1F0K0_HELRO</name>
<keyword evidence="3" id="KW-1185">Reference proteome</keyword>
<evidence type="ECO:0000313" key="2">
    <source>
        <dbReference type="EnsemblMetazoa" id="HelroP168404"/>
    </source>
</evidence>
<dbReference type="KEGG" id="hro:HELRODRAFT_168404"/>
<evidence type="ECO:0000313" key="3">
    <source>
        <dbReference type="Proteomes" id="UP000015101"/>
    </source>
</evidence>
<accession>T1F0K0</accession>
<evidence type="ECO:0000313" key="1">
    <source>
        <dbReference type="EMBL" id="ESO09421.1"/>
    </source>
</evidence>
<dbReference type="InParanoid" id="T1F0K0"/>
<organism evidence="2 3">
    <name type="scientific">Helobdella robusta</name>
    <name type="common">Californian leech</name>
    <dbReference type="NCBI Taxonomy" id="6412"/>
    <lineage>
        <taxon>Eukaryota</taxon>
        <taxon>Metazoa</taxon>
        <taxon>Spiralia</taxon>
        <taxon>Lophotrochozoa</taxon>
        <taxon>Annelida</taxon>
        <taxon>Clitellata</taxon>
        <taxon>Hirudinea</taxon>
        <taxon>Rhynchobdellida</taxon>
        <taxon>Glossiphoniidae</taxon>
        <taxon>Helobdella</taxon>
    </lineage>
</organism>
<reference evidence="3" key="1">
    <citation type="submission" date="2012-12" db="EMBL/GenBank/DDBJ databases">
        <authorList>
            <person name="Hellsten U."/>
            <person name="Grimwood J."/>
            <person name="Chapman J.A."/>
            <person name="Shapiro H."/>
            <person name="Aerts A."/>
            <person name="Otillar R.P."/>
            <person name="Terry A.Y."/>
            <person name="Boore J.L."/>
            <person name="Simakov O."/>
            <person name="Marletaz F."/>
            <person name="Cho S.-J."/>
            <person name="Edsinger-Gonzales E."/>
            <person name="Havlak P."/>
            <person name="Kuo D.-H."/>
            <person name="Larsson T."/>
            <person name="Lv J."/>
            <person name="Arendt D."/>
            <person name="Savage R."/>
            <person name="Osoegawa K."/>
            <person name="de Jong P."/>
            <person name="Lindberg D.R."/>
            <person name="Seaver E.C."/>
            <person name="Weisblat D.A."/>
            <person name="Putnam N.H."/>
            <person name="Grigoriev I.V."/>
            <person name="Rokhsar D.S."/>
        </authorList>
    </citation>
    <scope>NUCLEOTIDE SEQUENCE</scope>
</reference>